<proteinExistence type="predicted"/>
<dbReference type="AlphaFoldDB" id="A0AAV4ZI78"/>
<evidence type="ECO:0000313" key="2">
    <source>
        <dbReference type="Proteomes" id="UP001055247"/>
    </source>
</evidence>
<gene>
    <name evidence="1" type="ORF">BHAOGJBA_1687</name>
</gene>
<dbReference type="Gene3D" id="3.90.550.10">
    <property type="entry name" value="Spore Coat Polysaccharide Biosynthesis Protein SpsA, Chain A"/>
    <property type="match status" value="1"/>
</dbReference>
<reference evidence="1" key="2">
    <citation type="submission" date="2021-08" db="EMBL/GenBank/DDBJ databases">
        <authorList>
            <person name="Tani A."/>
            <person name="Ola A."/>
            <person name="Ogura Y."/>
            <person name="Katsura K."/>
            <person name="Hayashi T."/>
        </authorList>
    </citation>
    <scope>NUCLEOTIDE SEQUENCE</scope>
    <source>
        <strain evidence="1">DSM 16372</strain>
    </source>
</reference>
<keyword evidence="2" id="KW-1185">Reference proteome</keyword>
<comment type="caution">
    <text evidence="1">The sequence shown here is derived from an EMBL/GenBank/DDBJ whole genome shotgun (WGS) entry which is preliminary data.</text>
</comment>
<evidence type="ECO:0000313" key="1">
    <source>
        <dbReference type="EMBL" id="GJD88174.1"/>
    </source>
</evidence>
<dbReference type="Proteomes" id="UP001055247">
    <property type="component" value="Unassembled WGS sequence"/>
</dbReference>
<accession>A0AAV4ZI78</accession>
<organism evidence="1 2">
    <name type="scientific">Methylobacterium hispanicum</name>
    <dbReference type="NCBI Taxonomy" id="270350"/>
    <lineage>
        <taxon>Bacteria</taxon>
        <taxon>Pseudomonadati</taxon>
        <taxon>Pseudomonadota</taxon>
        <taxon>Alphaproteobacteria</taxon>
        <taxon>Hyphomicrobiales</taxon>
        <taxon>Methylobacteriaceae</taxon>
        <taxon>Methylobacterium</taxon>
    </lineage>
</organism>
<name>A0AAV4ZI78_9HYPH</name>
<protein>
    <submittedName>
        <fullName evidence="1">Uncharacterized protein</fullName>
    </submittedName>
</protein>
<reference evidence="1" key="1">
    <citation type="journal article" date="2016" name="Front. Microbiol.">
        <title>Genome Sequence of the Piezophilic, Mesophilic Sulfate-Reducing Bacterium Desulfovibrio indicus J2T.</title>
        <authorList>
            <person name="Cao J."/>
            <person name="Maignien L."/>
            <person name="Shao Z."/>
            <person name="Alain K."/>
            <person name="Jebbar M."/>
        </authorList>
    </citation>
    <scope>NUCLEOTIDE SEQUENCE</scope>
    <source>
        <strain evidence="1">DSM 16372</strain>
    </source>
</reference>
<dbReference type="InterPro" id="IPR029044">
    <property type="entry name" value="Nucleotide-diphossugar_trans"/>
</dbReference>
<sequence length="239" mass="26366">MTIHFHETVTSIVRAAPSFRVPTKISQRLISMSVLDLARNILASYALANQDITHLFFVDADMGFGSSLLEKMLDFDKPVVSAIYPAKQLKAERVKEMAVSAQSAERLFSMANDFVAPTVITSEGSNGPILQVSDEGFTRVHSTGAGVLLIKREVLERMKEIPGLWAPGFQGGPGWANGLLQAFRPIESKHGAFYGEDYSFCHRWIVECGGEIWANVTEDITHVGQFAFTGRFADKLRPS</sequence>
<dbReference type="EMBL" id="BPQO01000006">
    <property type="protein sequence ID" value="GJD88174.1"/>
    <property type="molecule type" value="Genomic_DNA"/>
</dbReference>